<reference evidence="2" key="1">
    <citation type="submission" date="2020-02" db="EMBL/GenBank/DDBJ databases">
        <title>Streptomyces sp. ASO4wet.</title>
        <authorList>
            <person name="Risdian C."/>
            <person name="Landwehr W."/>
            <person name="Schupp P."/>
            <person name="Wink J."/>
        </authorList>
    </citation>
    <scope>NUCLEOTIDE SEQUENCE [LARGE SCALE GENOMIC DNA]</scope>
    <source>
        <strain evidence="2">ASO4wet</strain>
    </source>
</reference>
<evidence type="ECO:0000313" key="1">
    <source>
        <dbReference type="EMBL" id="QPP07960.1"/>
    </source>
</evidence>
<organism evidence="1 2">
    <name type="scientific">Streptomyces bathyalis</name>
    <dbReference type="NCBI Taxonomy" id="2710756"/>
    <lineage>
        <taxon>Bacteria</taxon>
        <taxon>Bacillati</taxon>
        <taxon>Actinomycetota</taxon>
        <taxon>Actinomycetes</taxon>
        <taxon>Kitasatosporales</taxon>
        <taxon>Streptomycetaceae</taxon>
        <taxon>Streptomyces</taxon>
    </lineage>
</organism>
<name>A0A7T1WUJ1_9ACTN</name>
<proteinExistence type="predicted"/>
<dbReference type="EMBL" id="CP048882">
    <property type="protein sequence ID" value="QPP07960.1"/>
    <property type="molecule type" value="Genomic_DNA"/>
</dbReference>
<evidence type="ECO:0000313" key="2">
    <source>
        <dbReference type="Proteomes" id="UP000595046"/>
    </source>
</evidence>
<dbReference type="AlphaFoldDB" id="A0A7T1WUJ1"/>
<dbReference type="Proteomes" id="UP000595046">
    <property type="component" value="Chromosome"/>
</dbReference>
<sequence>MDANAFPRDLLEAQTAWYTTYWRLANAASSHGTTEHRRRLQQLSRRIADHPYWRTTAGTPEARMALKEIARTHARP</sequence>
<dbReference type="KEGG" id="sbat:G4Z16_17850"/>
<gene>
    <name evidence="1" type="ORF">G4Z16_17850</name>
</gene>
<protein>
    <submittedName>
        <fullName evidence="1">Uncharacterized protein</fullName>
    </submittedName>
</protein>
<accession>A0A7T1WUJ1</accession>
<keyword evidence="2" id="KW-1185">Reference proteome</keyword>
<dbReference type="RefSeq" id="WP_197351754.1">
    <property type="nucleotide sequence ID" value="NZ_CP048882.1"/>
</dbReference>